<dbReference type="RefSeq" id="WP_044442523.1">
    <property type="nucleotide sequence ID" value="NZ_JYFC01000006.1"/>
</dbReference>
<proteinExistence type="predicted"/>
<feature type="transmembrane region" description="Helical" evidence="2">
    <location>
        <begin position="824"/>
        <end position="844"/>
    </location>
</feature>
<organism evidence="3 4">
    <name type="scientific">Agreia bicolorata</name>
    <dbReference type="NCBI Taxonomy" id="110935"/>
    <lineage>
        <taxon>Bacteria</taxon>
        <taxon>Bacillati</taxon>
        <taxon>Actinomycetota</taxon>
        <taxon>Actinomycetes</taxon>
        <taxon>Micrococcales</taxon>
        <taxon>Microbacteriaceae</taxon>
        <taxon>Agreia</taxon>
    </lineage>
</organism>
<keyword evidence="4" id="KW-1185">Reference proteome</keyword>
<keyword evidence="2" id="KW-0472">Membrane</keyword>
<gene>
    <name evidence="3" type="ORF">TZ00_13690</name>
</gene>
<evidence type="ECO:0000313" key="4">
    <source>
        <dbReference type="Proteomes" id="UP000032503"/>
    </source>
</evidence>
<dbReference type="Gene3D" id="3.40.190.10">
    <property type="entry name" value="Periplasmic binding protein-like II"/>
    <property type="match status" value="2"/>
</dbReference>
<dbReference type="Proteomes" id="UP000032503">
    <property type="component" value="Unassembled WGS sequence"/>
</dbReference>
<sequence length="852" mass="88269">MTVHWNADGNPGTSIVPRDASQVLPFTGGKTYDDVRPQVNEAYAQTFNPESPLGGLSMTVSQTTNLVNQAVTLDVTGLPGFDGVNAAGVYLQVFQCWGAPLDGKPDPAATNPDPRTCQTGVGTDRPIDSPDYRTINRDPLVKTGELADQQVMPFLTAAGVEAGAEEIDAHLNRATTNEIPRLVSSNADGTASRTFEVQTGIEAPDLACGLQPDAPSSQNCWLVAVPIISSVANRFGASNGWPSGLTPSLWAQRMQVRLGFQDVASGCEGGNSRILAAGSELATYAMSSWVPGLCGQAKIATGYTQLSDDQARRQLESGANDFIFTSQAASASTAAIYTPSAVAGTVIGLTIDYRPCGFYDGETVEHCGYPDRATAEAEWAKAGQPITDLRLNARLVAKLLTQTYQVDSPPGTDIGQKAPWAINGMKLELDPEFLALNPQLKYHVPYTRASALTRLETEGLKSDAAARLWAWILGDADGKSFLNGCPDADGITVNPWYSTRSYDGCQADAARLEVAAAAKRDATVTPTGFARDKAASYPPSASAYPQSLFAESTPVGSPDSPESYVGPATMVDLYPSYADQAATARVGFRSQPSRGSWCTNLDGGCFPSRWKPTVDLTATQGTRTTIVVTDSANAARYQLPTATLCDDAGTHCVGATSQSLQKAVDAFGQAAPGAVRTAPAVPDYAGGAYPLTNVVYAAAGTAKLTTTQAAAYAGMLDFITTTGQTPGQQTGQLKPGFAPLTATLSADAAASVAALRSFQPAATTKPAAATAAKPAAVTAGPVVPKTVAPPAASVAAPTTPSPASTAAPVAGGITPITEVGFPQFGLVGGLAAALGAGLFAPLLARRRKALDE</sequence>
<evidence type="ECO:0000256" key="2">
    <source>
        <dbReference type="SAM" id="Phobius"/>
    </source>
</evidence>
<protein>
    <submittedName>
        <fullName evidence="3">Uncharacterized protein</fullName>
    </submittedName>
</protein>
<evidence type="ECO:0000313" key="3">
    <source>
        <dbReference type="EMBL" id="KJC63586.1"/>
    </source>
</evidence>
<feature type="region of interest" description="Disordered" evidence="1">
    <location>
        <begin position="105"/>
        <end position="131"/>
    </location>
</feature>
<dbReference type="EMBL" id="JYFC01000006">
    <property type="protein sequence ID" value="KJC63586.1"/>
    <property type="molecule type" value="Genomic_DNA"/>
</dbReference>
<comment type="caution">
    <text evidence="3">The sequence shown here is derived from an EMBL/GenBank/DDBJ whole genome shotgun (WGS) entry which is preliminary data.</text>
</comment>
<accession>A0ABR5CD85</accession>
<reference evidence="3 4" key="1">
    <citation type="journal article" date="2001" name="Int. J. Syst. Evol. Microbiol.">
        <title>Agreia bicolorata gen. nov., sp. nov., to accommodate actinobacteria isolated from narrow reed grass infected by the nematode Heteroanguina graminophila.</title>
        <authorList>
            <person name="Evtushenko L.I."/>
            <person name="Dorofeeva L.V."/>
            <person name="Dobrovolskaya T.G."/>
            <person name="Streshinskaya G.M."/>
            <person name="Subbotin S.A."/>
            <person name="Tiedje J.M."/>
        </authorList>
    </citation>
    <scope>NUCLEOTIDE SEQUENCE [LARGE SCALE GENOMIC DNA]</scope>
    <source>
        <strain evidence="3 4">VKM Ac-1804</strain>
    </source>
</reference>
<keyword evidence="2" id="KW-0812">Transmembrane</keyword>
<keyword evidence="2" id="KW-1133">Transmembrane helix</keyword>
<evidence type="ECO:0000256" key="1">
    <source>
        <dbReference type="SAM" id="MobiDB-lite"/>
    </source>
</evidence>
<name>A0ABR5CD85_9MICO</name>